<feature type="domain" description="Lipocalin-like" evidence="2">
    <location>
        <begin position="46"/>
        <end position="148"/>
    </location>
</feature>
<dbReference type="EMBL" id="SGVY01000006">
    <property type="protein sequence ID" value="TFH83393.1"/>
    <property type="molecule type" value="Genomic_DNA"/>
</dbReference>
<dbReference type="PROSITE" id="PS51257">
    <property type="entry name" value="PROKAR_LIPOPROTEIN"/>
    <property type="match status" value="1"/>
</dbReference>
<dbReference type="InterPro" id="IPR024311">
    <property type="entry name" value="Lipocalin-like"/>
</dbReference>
<reference evidence="3 4" key="1">
    <citation type="submission" date="2019-02" db="EMBL/GenBank/DDBJ databases">
        <title>Draft Genome Sequence of the Prevotella sp. BCRC 81118, Isolated from Human Feces.</title>
        <authorList>
            <person name="Huang C.-H."/>
        </authorList>
    </citation>
    <scope>NUCLEOTIDE SEQUENCE [LARGE SCALE GENOMIC DNA]</scope>
    <source>
        <strain evidence="3 4">BCRC 81118</strain>
    </source>
</reference>
<feature type="signal peptide" evidence="1">
    <location>
        <begin position="1"/>
        <end position="25"/>
    </location>
</feature>
<dbReference type="Proteomes" id="UP000297872">
    <property type="component" value="Unassembled WGS sequence"/>
</dbReference>
<sequence length="169" mass="19302">MKKLHFSLMAILFALLAMVSFTACSSSDDDDAPSQKSIKENIVGGRWIPTHVSGWEYIGSGMETSGDDVYKQVDKDITLGDDEYEAITFKSDMTCRYSYYYQFQGSWVESSYNSTYTIKGNKLTIFDNRGYEEDVFDVISVNSKKMVVEYPLEDDTPDKKVRLTYEKAN</sequence>
<dbReference type="GeneID" id="302994388"/>
<keyword evidence="1" id="KW-0732">Signal</keyword>
<name>A0A4Y8VST4_9BACT</name>
<dbReference type="OrthoDB" id="1079804at2"/>
<proteinExistence type="predicted"/>
<evidence type="ECO:0000313" key="3">
    <source>
        <dbReference type="EMBL" id="TFH83393.1"/>
    </source>
</evidence>
<accession>A0A4Y8VST4</accession>
<evidence type="ECO:0000256" key="1">
    <source>
        <dbReference type="SAM" id="SignalP"/>
    </source>
</evidence>
<feature type="chain" id="PRO_5021383407" description="Lipocalin-like domain-containing protein" evidence="1">
    <location>
        <begin position="26"/>
        <end position="169"/>
    </location>
</feature>
<dbReference type="AlphaFoldDB" id="A0A4Y8VST4"/>
<comment type="caution">
    <text evidence="3">The sequence shown here is derived from an EMBL/GenBank/DDBJ whole genome shotgun (WGS) entry which is preliminary data.</text>
</comment>
<gene>
    <name evidence="3" type="ORF">EXN75_03635</name>
</gene>
<organism evidence="3 4">
    <name type="scientific">Segatella hominis</name>
    <dbReference type="NCBI Taxonomy" id="2518605"/>
    <lineage>
        <taxon>Bacteria</taxon>
        <taxon>Pseudomonadati</taxon>
        <taxon>Bacteroidota</taxon>
        <taxon>Bacteroidia</taxon>
        <taxon>Bacteroidales</taxon>
        <taxon>Prevotellaceae</taxon>
        <taxon>Segatella</taxon>
    </lineage>
</organism>
<dbReference type="Pfam" id="PF13648">
    <property type="entry name" value="Lipocalin_4"/>
    <property type="match status" value="1"/>
</dbReference>
<evidence type="ECO:0000313" key="4">
    <source>
        <dbReference type="Proteomes" id="UP000297872"/>
    </source>
</evidence>
<protein>
    <recommendedName>
        <fullName evidence="2">Lipocalin-like domain-containing protein</fullName>
    </recommendedName>
</protein>
<keyword evidence="4" id="KW-1185">Reference proteome</keyword>
<evidence type="ECO:0000259" key="2">
    <source>
        <dbReference type="Pfam" id="PF13648"/>
    </source>
</evidence>
<dbReference type="RefSeq" id="WP_134842809.1">
    <property type="nucleotide sequence ID" value="NZ_SGVY01000006.1"/>
</dbReference>